<evidence type="ECO:0000256" key="3">
    <source>
        <dbReference type="ARBA" id="ARBA00005708"/>
    </source>
</evidence>
<evidence type="ECO:0000256" key="5">
    <source>
        <dbReference type="ARBA" id="ARBA00023239"/>
    </source>
</evidence>
<dbReference type="KEGG" id="cch:Cag_0233"/>
<accession>Q3AU16</accession>
<protein>
    <recommendedName>
        <fullName evidence="6">7,8-dihydroneopterin aldolase</fullName>
        <ecNumber evidence="6">4.1.2.25</ecNumber>
    </recommendedName>
</protein>
<gene>
    <name evidence="8" type="ordered locus">Cag_0233</name>
</gene>
<dbReference type="STRING" id="340177.Cag_0233"/>
<dbReference type="InterPro" id="IPR006157">
    <property type="entry name" value="FolB_dom"/>
</dbReference>
<dbReference type="GO" id="GO:0005737">
    <property type="term" value="C:cytoplasm"/>
    <property type="evidence" value="ECO:0007669"/>
    <property type="project" value="TreeGrafter"/>
</dbReference>
<comment type="function">
    <text evidence="6">Catalyzes the conversion of 7,8-dihydroneopterin to 6-hydroxymethyl-7,8-dihydropterin.</text>
</comment>
<dbReference type="OrthoDB" id="9803748at2"/>
<dbReference type="PANTHER" id="PTHR42844:SF1">
    <property type="entry name" value="DIHYDRONEOPTERIN ALDOLASE 1-RELATED"/>
    <property type="match status" value="1"/>
</dbReference>
<dbReference type="GO" id="GO:0004150">
    <property type="term" value="F:dihydroneopterin aldolase activity"/>
    <property type="evidence" value="ECO:0007669"/>
    <property type="project" value="UniProtKB-UniRule"/>
</dbReference>
<dbReference type="EC" id="4.1.2.25" evidence="6"/>
<evidence type="ECO:0000256" key="6">
    <source>
        <dbReference type="RuleBase" id="RU362079"/>
    </source>
</evidence>
<evidence type="ECO:0000256" key="2">
    <source>
        <dbReference type="ARBA" id="ARBA00005013"/>
    </source>
</evidence>
<comment type="pathway">
    <text evidence="2 6">Cofactor biosynthesis; tetrahydrofolate biosynthesis; 2-amino-4-hydroxy-6-hydroxymethyl-7,8-dihydropteridine diphosphate from 7,8-dihydroneopterin triphosphate: step 3/4.</text>
</comment>
<dbReference type="NCBIfam" id="TIGR00525">
    <property type="entry name" value="folB"/>
    <property type="match status" value="1"/>
</dbReference>
<evidence type="ECO:0000256" key="4">
    <source>
        <dbReference type="ARBA" id="ARBA00022909"/>
    </source>
</evidence>
<reference evidence="8" key="1">
    <citation type="submission" date="2005-08" db="EMBL/GenBank/DDBJ databases">
        <title>Complete sequence of Chlorobium chlorochromatii CaD3.</title>
        <authorList>
            <person name="Copeland A."/>
            <person name="Lucas S."/>
            <person name="Lapidus A."/>
            <person name="Barry K."/>
            <person name="Detter J.C."/>
            <person name="Glavina T."/>
            <person name="Hammon N."/>
            <person name="Israni S."/>
            <person name="Pitluck S."/>
            <person name="Bryant D."/>
            <person name="Schmutz J."/>
            <person name="Larimer F."/>
            <person name="Land M."/>
            <person name="Kyrpides N."/>
            <person name="Ivanova N."/>
            <person name="Richardson P."/>
        </authorList>
    </citation>
    <scope>NUCLEOTIDE SEQUENCE [LARGE SCALE GENOMIC DNA]</scope>
    <source>
        <strain evidence="8">CaD3</strain>
    </source>
</reference>
<evidence type="ECO:0000313" key="8">
    <source>
        <dbReference type="EMBL" id="ABB27509.1"/>
    </source>
</evidence>
<dbReference type="AlphaFoldDB" id="Q3AU16"/>
<dbReference type="GO" id="GO:0046654">
    <property type="term" value="P:tetrahydrofolate biosynthetic process"/>
    <property type="evidence" value="ECO:0007669"/>
    <property type="project" value="UniProtKB-UniRule"/>
</dbReference>
<keyword evidence="4 6" id="KW-0289">Folate biosynthesis</keyword>
<dbReference type="SMART" id="SM00905">
    <property type="entry name" value="FolB"/>
    <property type="match status" value="1"/>
</dbReference>
<comment type="similarity">
    <text evidence="3 6">Belongs to the DHNA family.</text>
</comment>
<name>Q3AU16_CHLCH</name>
<feature type="domain" description="Dihydroneopterin aldolase/epimerase" evidence="7">
    <location>
        <begin position="10"/>
        <end position="125"/>
    </location>
</feature>
<dbReference type="Pfam" id="PF02152">
    <property type="entry name" value="FolB"/>
    <property type="match status" value="1"/>
</dbReference>
<dbReference type="eggNOG" id="COG1539">
    <property type="taxonomic scope" value="Bacteria"/>
</dbReference>
<keyword evidence="5 6" id="KW-0456">Lyase</keyword>
<dbReference type="PANTHER" id="PTHR42844">
    <property type="entry name" value="DIHYDRONEOPTERIN ALDOLASE 1-RELATED"/>
    <property type="match status" value="1"/>
</dbReference>
<proteinExistence type="inferred from homology"/>
<dbReference type="HOGENOM" id="CLU_112632_1_3_10"/>
<dbReference type="InterPro" id="IPR043133">
    <property type="entry name" value="GTP-CH-I_C/QueF"/>
</dbReference>
<evidence type="ECO:0000259" key="7">
    <source>
        <dbReference type="SMART" id="SM00905"/>
    </source>
</evidence>
<dbReference type="Gene3D" id="3.30.1130.10">
    <property type="match status" value="1"/>
</dbReference>
<dbReference type="NCBIfam" id="TIGR00526">
    <property type="entry name" value="folB_dom"/>
    <property type="match status" value="1"/>
</dbReference>
<dbReference type="UniPathway" id="UPA00077">
    <property type="reaction ID" value="UER00154"/>
</dbReference>
<sequence>MPNTQTHSLIKLNKMTFYAYHGVLPQEAVLGAHYEVDAELSVDITSAALNDDLAQTIDYGMVYMLIKTEMTETRQQLLETLAYRMAHKLLETFALVDRTTIAVRKLHPPLGGECHSAEVSYTFIRS</sequence>
<dbReference type="InterPro" id="IPR006156">
    <property type="entry name" value="Dihydroneopterin_aldolase"/>
</dbReference>
<dbReference type="GO" id="GO:0046656">
    <property type="term" value="P:folic acid biosynthetic process"/>
    <property type="evidence" value="ECO:0007669"/>
    <property type="project" value="UniProtKB-UniRule"/>
</dbReference>
<organism evidence="8">
    <name type="scientific">Chlorobium chlorochromatii (strain CaD3)</name>
    <dbReference type="NCBI Taxonomy" id="340177"/>
    <lineage>
        <taxon>Bacteria</taxon>
        <taxon>Pseudomonadati</taxon>
        <taxon>Chlorobiota</taxon>
        <taxon>Chlorobiia</taxon>
        <taxon>Chlorobiales</taxon>
        <taxon>Chlorobiaceae</taxon>
        <taxon>Chlorobium/Pelodictyon group</taxon>
        <taxon>Chlorobium</taxon>
    </lineage>
</organism>
<evidence type="ECO:0000256" key="1">
    <source>
        <dbReference type="ARBA" id="ARBA00001353"/>
    </source>
</evidence>
<comment type="catalytic activity">
    <reaction evidence="1 6">
        <text>7,8-dihydroneopterin = 6-hydroxymethyl-7,8-dihydropterin + glycolaldehyde</text>
        <dbReference type="Rhea" id="RHEA:10540"/>
        <dbReference type="ChEBI" id="CHEBI:17001"/>
        <dbReference type="ChEBI" id="CHEBI:17071"/>
        <dbReference type="ChEBI" id="CHEBI:44841"/>
        <dbReference type="EC" id="4.1.2.25"/>
    </reaction>
</comment>
<dbReference type="EMBL" id="CP000108">
    <property type="protein sequence ID" value="ABB27509.1"/>
    <property type="molecule type" value="Genomic_DNA"/>
</dbReference>
<dbReference type="SUPFAM" id="SSF55620">
    <property type="entry name" value="Tetrahydrobiopterin biosynthesis enzymes-like"/>
    <property type="match status" value="1"/>
</dbReference>